<dbReference type="AlphaFoldDB" id="A0A5A7VD40"/>
<feature type="coiled-coil region" evidence="1">
    <location>
        <begin position="115"/>
        <end position="165"/>
    </location>
</feature>
<evidence type="ECO:0000256" key="1">
    <source>
        <dbReference type="SAM" id="Coils"/>
    </source>
</evidence>
<reference evidence="2 3" key="1">
    <citation type="submission" date="2019-08" db="EMBL/GenBank/DDBJ databases">
        <title>Draft genome sequences of two oriental melons (Cucumis melo L. var makuwa).</title>
        <authorList>
            <person name="Kwon S.-Y."/>
        </authorList>
    </citation>
    <scope>NUCLEOTIDE SEQUENCE [LARGE SCALE GENOMIC DNA]</scope>
    <source>
        <strain evidence="3">cv. SW 3</strain>
        <tissue evidence="2">Leaf</tissue>
    </source>
</reference>
<proteinExistence type="predicted"/>
<evidence type="ECO:0000313" key="3">
    <source>
        <dbReference type="Proteomes" id="UP000321393"/>
    </source>
</evidence>
<accession>A0A5A7VD40</accession>
<dbReference type="EMBL" id="SSTE01002358">
    <property type="protein sequence ID" value="KAA0063651.1"/>
    <property type="molecule type" value="Genomic_DNA"/>
</dbReference>
<dbReference type="Proteomes" id="UP000321393">
    <property type="component" value="Unassembled WGS sequence"/>
</dbReference>
<organism evidence="2 3">
    <name type="scientific">Cucumis melo var. makuwa</name>
    <name type="common">Oriental melon</name>
    <dbReference type="NCBI Taxonomy" id="1194695"/>
    <lineage>
        <taxon>Eukaryota</taxon>
        <taxon>Viridiplantae</taxon>
        <taxon>Streptophyta</taxon>
        <taxon>Embryophyta</taxon>
        <taxon>Tracheophyta</taxon>
        <taxon>Spermatophyta</taxon>
        <taxon>Magnoliopsida</taxon>
        <taxon>eudicotyledons</taxon>
        <taxon>Gunneridae</taxon>
        <taxon>Pentapetalae</taxon>
        <taxon>rosids</taxon>
        <taxon>fabids</taxon>
        <taxon>Cucurbitales</taxon>
        <taxon>Cucurbitaceae</taxon>
        <taxon>Benincaseae</taxon>
        <taxon>Cucumis</taxon>
    </lineage>
</organism>
<evidence type="ECO:0000313" key="2">
    <source>
        <dbReference type="EMBL" id="KAA0063651.1"/>
    </source>
</evidence>
<comment type="caution">
    <text evidence="2">The sequence shown here is derived from an EMBL/GenBank/DDBJ whole genome shotgun (WGS) entry which is preliminary data.</text>
</comment>
<keyword evidence="1" id="KW-0175">Coiled coil</keyword>
<gene>
    <name evidence="2" type="ORF">E6C27_scaffold329G001660</name>
</gene>
<name>A0A5A7VD40_CUCMM</name>
<sequence length="178" mass="20554">MCSAVFVLDFNDQAMNRFVEYQMLSTFKEFRADCHRHFKKYSDPEEARANPPNLLEQSLTNKSQPTPKGSQLLFVDEICDQVLDKRPDYLKGLGWGPKPKVRKTTSASSSRTSCLQSTEKEIELQAKLNEALEQIEMQDRNRRALASKVEQMRKLIQDLTRAQQDHHMIHSFAVRPAV</sequence>
<protein>
    <submittedName>
        <fullName evidence="2">CACTA en-spm transposon protein</fullName>
    </submittedName>
</protein>